<feature type="domain" description="HTH tetR-type" evidence="6">
    <location>
        <begin position="30"/>
        <end position="90"/>
    </location>
</feature>
<sequence length="254" mass="27248">MAKDSDTGLPPGVETAWGLRERPGKGPRPGLSVDRIVDAAVELACAEGLTAVSMSRVASTLGASTMSLYRYVSSKEELLVLMQDAAYGPPPAGPVPEEAGWRAALAHWAGSMRDVLHRNLWMLRVPIATPPTTPRALAWMERGLACLRGTGLHEGEKLETILLVSGFVRNEATLTADVTSAARASGGTVEEAMAAYSRLLARVVDPERFPEIDAVLKSGVMSEEGAPDEEFVFGLERLLDGIEALVRTRNGRDR</sequence>
<dbReference type="GO" id="GO:0003700">
    <property type="term" value="F:DNA-binding transcription factor activity"/>
    <property type="evidence" value="ECO:0007669"/>
    <property type="project" value="TreeGrafter"/>
</dbReference>
<dbReference type="OrthoDB" id="2570341at2"/>
<reference evidence="7 8" key="1">
    <citation type="submission" date="2019-11" db="EMBL/GenBank/DDBJ databases">
        <authorList>
            <person name="Yuan L."/>
        </authorList>
    </citation>
    <scope>NUCLEOTIDE SEQUENCE [LARGE SCALE GENOMIC DNA]</scope>
    <source>
        <strain evidence="7 8">TRM43335</strain>
    </source>
</reference>
<dbReference type="Proteomes" id="UP000473014">
    <property type="component" value="Unassembled WGS sequence"/>
</dbReference>
<dbReference type="SUPFAM" id="SSF48498">
    <property type="entry name" value="Tetracyclin repressor-like, C-terminal domain"/>
    <property type="match status" value="1"/>
</dbReference>
<dbReference type="PANTHER" id="PTHR30055">
    <property type="entry name" value="HTH-TYPE TRANSCRIPTIONAL REGULATOR RUTR"/>
    <property type="match status" value="1"/>
</dbReference>
<feature type="region of interest" description="Disordered" evidence="5">
    <location>
        <begin position="1"/>
        <end position="30"/>
    </location>
</feature>
<comment type="caution">
    <text evidence="7">The sequence shown here is derived from an EMBL/GenBank/DDBJ whole genome shotgun (WGS) entry which is preliminary data.</text>
</comment>
<feature type="DNA-binding region" description="H-T-H motif" evidence="4">
    <location>
        <begin position="53"/>
        <end position="72"/>
    </location>
</feature>
<evidence type="ECO:0000256" key="1">
    <source>
        <dbReference type="ARBA" id="ARBA00023015"/>
    </source>
</evidence>
<keyword evidence="1" id="KW-0805">Transcription regulation</keyword>
<dbReference type="PROSITE" id="PS50977">
    <property type="entry name" value="HTH_TETR_2"/>
    <property type="match status" value="1"/>
</dbReference>
<dbReference type="AlphaFoldDB" id="A0A6G2BIW8"/>
<dbReference type="InterPro" id="IPR001647">
    <property type="entry name" value="HTH_TetR"/>
</dbReference>
<dbReference type="EMBL" id="WIXO01000001">
    <property type="protein sequence ID" value="MTE22225.1"/>
    <property type="molecule type" value="Genomic_DNA"/>
</dbReference>
<protein>
    <submittedName>
        <fullName evidence="7">TetR family transcriptional regulator</fullName>
    </submittedName>
</protein>
<evidence type="ECO:0000256" key="3">
    <source>
        <dbReference type="ARBA" id="ARBA00023163"/>
    </source>
</evidence>
<evidence type="ECO:0000313" key="8">
    <source>
        <dbReference type="Proteomes" id="UP000473014"/>
    </source>
</evidence>
<dbReference type="RefSeq" id="WP_155072747.1">
    <property type="nucleotide sequence ID" value="NZ_WIXO01000001.1"/>
</dbReference>
<evidence type="ECO:0000256" key="2">
    <source>
        <dbReference type="ARBA" id="ARBA00023125"/>
    </source>
</evidence>
<keyword evidence="8" id="KW-1185">Reference proteome</keyword>
<evidence type="ECO:0000256" key="5">
    <source>
        <dbReference type="SAM" id="MobiDB-lite"/>
    </source>
</evidence>
<gene>
    <name evidence="7" type="ORF">F0L17_24615</name>
</gene>
<accession>A0A6G2BIW8</accession>
<evidence type="ECO:0000259" key="6">
    <source>
        <dbReference type="PROSITE" id="PS50977"/>
    </source>
</evidence>
<evidence type="ECO:0000313" key="7">
    <source>
        <dbReference type="EMBL" id="MTE22225.1"/>
    </source>
</evidence>
<keyword evidence="2 4" id="KW-0238">DNA-binding</keyword>
<dbReference type="PANTHER" id="PTHR30055:SF151">
    <property type="entry name" value="TRANSCRIPTIONAL REGULATORY PROTEIN"/>
    <property type="match status" value="1"/>
</dbReference>
<dbReference type="GO" id="GO:0000976">
    <property type="term" value="F:transcription cis-regulatory region binding"/>
    <property type="evidence" value="ECO:0007669"/>
    <property type="project" value="TreeGrafter"/>
</dbReference>
<dbReference type="InterPro" id="IPR004111">
    <property type="entry name" value="Repressor_TetR_C"/>
</dbReference>
<dbReference type="SUPFAM" id="SSF46689">
    <property type="entry name" value="Homeodomain-like"/>
    <property type="match status" value="1"/>
</dbReference>
<dbReference type="InterPro" id="IPR050109">
    <property type="entry name" value="HTH-type_TetR-like_transc_reg"/>
</dbReference>
<dbReference type="InterPro" id="IPR009057">
    <property type="entry name" value="Homeodomain-like_sf"/>
</dbReference>
<dbReference type="Pfam" id="PF00440">
    <property type="entry name" value="TetR_N"/>
    <property type="match status" value="1"/>
</dbReference>
<dbReference type="PRINTS" id="PR00455">
    <property type="entry name" value="HTHTETR"/>
</dbReference>
<keyword evidence="3" id="KW-0804">Transcription</keyword>
<evidence type="ECO:0000256" key="4">
    <source>
        <dbReference type="PROSITE-ProRule" id="PRU00335"/>
    </source>
</evidence>
<dbReference type="Gene3D" id="1.10.10.60">
    <property type="entry name" value="Homeodomain-like"/>
    <property type="match status" value="1"/>
</dbReference>
<organism evidence="7 8">
    <name type="scientific">Streptomyces taklimakanensis</name>
    <dbReference type="NCBI Taxonomy" id="2569853"/>
    <lineage>
        <taxon>Bacteria</taxon>
        <taxon>Bacillati</taxon>
        <taxon>Actinomycetota</taxon>
        <taxon>Actinomycetes</taxon>
        <taxon>Kitasatosporales</taxon>
        <taxon>Streptomycetaceae</taxon>
        <taxon>Streptomyces</taxon>
    </lineage>
</organism>
<dbReference type="Gene3D" id="1.10.357.10">
    <property type="entry name" value="Tetracycline Repressor, domain 2"/>
    <property type="match status" value="1"/>
</dbReference>
<proteinExistence type="predicted"/>
<dbReference type="Pfam" id="PF02909">
    <property type="entry name" value="TetR_C_1"/>
    <property type="match status" value="1"/>
</dbReference>
<dbReference type="GO" id="GO:0045892">
    <property type="term" value="P:negative regulation of DNA-templated transcription"/>
    <property type="evidence" value="ECO:0007669"/>
    <property type="project" value="InterPro"/>
</dbReference>
<name>A0A6G2BIW8_9ACTN</name>
<dbReference type="InterPro" id="IPR036271">
    <property type="entry name" value="Tet_transcr_reg_TetR-rel_C_sf"/>
</dbReference>